<keyword evidence="4" id="KW-0997">Cell inner membrane</keyword>
<dbReference type="RefSeq" id="WP_353496096.1">
    <property type="nucleotide sequence ID" value="NZ_CP115920.1"/>
</dbReference>
<feature type="domain" description="Cytochrome c-type biogenesis protein CcmF C-terminal" evidence="12">
    <location>
        <begin position="319"/>
        <end position="632"/>
    </location>
</feature>
<keyword evidence="3" id="KW-1003">Cell membrane</keyword>
<keyword evidence="6" id="KW-0201">Cytochrome c-type biogenesis</keyword>
<reference evidence="13" key="1">
    <citation type="submission" date="2023-01" db="EMBL/GenBank/DDBJ databases">
        <title>Vibrio sp. CB1-14 genome sequencing.</title>
        <authorList>
            <person name="Otstavnykh N."/>
            <person name="Isaeva M."/>
            <person name="Meleshko D."/>
        </authorList>
    </citation>
    <scope>NUCLEOTIDE SEQUENCE</scope>
    <source>
        <strain evidence="13">CB1-14</strain>
    </source>
</reference>
<feature type="transmembrane region" description="Helical" evidence="10">
    <location>
        <begin position="354"/>
        <end position="377"/>
    </location>
</feature>
<feature type="transmembrane region" description="Helical" evidence="10">
    <location>
        <begin position="615"/>
        <end position="635"/>
    </location>
</feature>
<comment type="function">
    <text evidence="9">Required for the biogenesis of c-type cytochromes. Possible subunit of a heme lyase.</text>
</comment>
<dbReference type="NCBIfam" id="TIGR00353">
    <property type="entry name" value="nrfE"/>
    <property type="match status" value="1"/>
</dbReference>
<dbReference type="InterPro" id="IPR002541">
    <property type="entry name" value="Cyt_c_assembly"/>
</dbReference>
<evidence type="ECO:0000313" key="13">
    <source>
        <dbReference type="EMBL" id="XCD14610.1"/>
    </source>
</evidence>
<evidence type="ECO:0000259" key="12">
    <source>
        <dbReference type="Pfam" id="PF16327"/>
    </source>
</evidence>
<protein>
    <submittedName>
        <fullName evidence="13">Heme lyase CcmF/NrfE family subunit</fullName>
    </submittedName>
</protein>
<evidence type="ECO:0000256" key="3">
    <source>
        <dbReference type="ARBA" id="ARBA00022475"/>
    </source>
</evidence>
<evidence type="ECO:0000256" key="6">
    <source>
        <dbReference type="ARBA" id="ARBA00022748"/>
    </source>
</evidence>
<dbReference type="PANTHER" id="PTHR43653:SF1">
    <property type="entry name" value="CYTOCHROME C-TYPE BIOGENESIS PROTEIN CCMF"/>
    <property type="match status" value="1"/>
</dbReference>
<gene>
    <name evidence="13" type="ORF">PG915_08270</name>
</gene>
<dbReference type="GO" id="GO:0015232">
    <property type="term" value="F:heme transmembrane transporter activity"/>
    <property type="evidence" value="ECO:0007669"/>
    <property type="project" value="InterPro"/>
</dbReference>
<keyword evidence="5 10" id="KW-0812">Transmembrane</keyword>
<feature type="transmembrane region" description="Helical" evidence="10">
    <location>
        <begin position="277"/>
        <end position="296"/>
    </location>
</feature>
<dbReference type="InterPro" id="IPR003567">
    <property type="entry name" value="Cyt_c_biogenesis"/>
</dbReference>
<feature type="transmembrane region" description="Helical" evidence="10">
    <location>
        <begin position="212"/>
        <end position="234"/>
    </location>
</feature>
<feature type="transmembrane region" description="Helical" evidence="10">
    <location>
        <begin position="489"/>
        <end position="509"/>
    </location>
</feature>
<feature type="transmembrane region" description="Helical" evidence="10">
    <location>
        <begin position="180"/>
        <end position="200"/>
    </location>
</feature>
<accession>A0AAU8BD43</accession>
<keyword evidence="7 10" id="KW-1133">Transmembrane helix</keyword>
<keyword evidence="13" id="KW-0456">Lyase</keyword>
<comment type="similarity">
    <text evidence="2">Belongs to the CcmF/CycK/Ccl1/NrfE/CcsA family.</text>
</comment>
<dbReference type="GO" id="GO:0016829">
    <property type="term" value="F:lyase activity"/>
    <property type="evidence" value="ECO:0007669"/>
    <property type="project" value="UniProtKB-KW"/>
</dbReference>
<dbReference type="GO" id="GO:0017004">
    <property type="term" value="P:cytochrome complex assembly"/>
    <property type="evidence" value="ECO:0007669"/>
    <property type="project" value="UniProtKB-KW"/>
</dbReference>
<feature type="transmembrane region" description="Helical" evidence="10">
    <location>
        <begin position="397"/>
        <end position="416"/>
    </location>
</feature>
<sequence>MIGYIGLFTLITVAVTSSCAVLHGLICYAKPQRFAASEISLSRFFSTISFLFSLSSILVLAYAFAVDDFSIRYVSDNSNQQLHLGYKLAATWGGHQGSMLFWVVTLSLWGAIIAWSKPKNRSTSYSTSHASLVMQSIVAIFAWFTLLASNPFELNTVMPLQGRDLNPMLQDIGLIIHPPLLYVGYVGFASVLAMALGALLSKHVDLDWIPRARIFTLVAWLFLTAGIALGSWWAYYELGWGGWWFWDPVENASLLPWLTSTALLHTMMVARSKQLVFWTYSLAFITFCLSILGTFIVRSGVLTSVHAFAVDPTKGFSLLAILTLVFVLAFVALIARVDSIKSLSITNLATKPFLVLISANLFVLATAVVVFGTFYPMVYELAGLGNISVGAPYFNLLFGPIAIVSLFVMGAVPFLSWSRTSQKLRIGLPVMLLVVSLMLAFVIVIYCTMHYEPVGAQWSNWALFTVWASLWVLMSHIATVLAKTKQTSLSACIAHVGIAIAAFGCVMNAEYSYEITKRLGPGSQAEFGDYQVTYVDTHLYVGRNFTAEQAVIEITVQDNDPHTRTATPEKRHYSVRVMTMTEPSMTPLWHGDIYISLGDKVDTTDYAVRIQFKAFVRWIWFGALLVCISACTVLLRSSNNVAASKNASLISSLRETAND</sequence>
<evidence type="ECO:0000256" key="4">
    <source>
        <dbReference type="ARBA" id="ARBA00022519"/>
    </source>
</evidence>
<evidence type="ECO:0000256" key="8">
    <source>
        <dbReference type="ARBA" id="ARBA00023136"/>
    </source>
</evidence>
<keyword evidence="8 10" id="KW-0472">Membrane</keyword>
<feature type="transmembrane region" description="Helical" evidence="10">
    <location>
        <begin position="41"/>
        <end position="65"/>
    </location>
</feature>
<dbReference type="GO" id="GO:0005886">
    <property type="term" value="C:plasma membrane"/>
    <property type="evidence" value="ECO:0007669"/>
    <property type="project" value="UniProtKB-SubCell"/>
</dbReference>
<name>A0AAU8BD43_9VIBR</name>
<evidence type="ECO:0000256" key="5">
    <source>
        <dbReference type="ARBA" id="ARBA00022692"/>
    </source>
</evidence>
<evidence type="ECO:0000256" key="2">
    <source>
        <dbReference type="ARBA" id="ARBA00009186"/>
    </source>
</evidence>
<feature type="transmembrane region" description="Helical" evidence="10">
    <location>
        <begin position="316"/>
        <end position="334"/>
    </location>
</feature>
<dbReference type="KEGG" id="vck:PG915_08270"/>
<evidence type="ECO:0000259" key="11">
    <source>
        <dbReference type="Pfam" id="PF01578"/>
    </source>
</evidence>
<dbReference type="AlphaFoldDB" id="A0AAU8BD43"/>
<dbReference type="Pfam" id="PF01578">
    <property type="entry name" value="Cytochrom_C_asm"/>
    <property type="match status" value="1"/>
</dbReference>
<comment type="subcellular location">
    <subcellularLocation>
        <location evidence="1">Cell inner membrane</location>
        <topology evidence="1">Multi-pass membrane protein</topology>
    </subcellularLocation>
</comment>
<dbReference type="PRINTS" id="PR01410">
    <property type="entry name" value="CCBIOGENESIS"/>
</dbReference>
<dbReference type="InterPro" id="IPR003568">
    <property type="entry name" value="Cyt_c_biogenesis_CcmF"/>
</dbReference>
<dbReference type="PANTHER" id="PTHR43653">
    <property type="entry name" value="CYTOCHROME C ASSEMBLY PROTEIN-RELATED"/>
    <property type="match status" value="1"/>
</dbReference>
<feature type="transmembrane region" description="Helical" evidence="10">
    <location>
        <begin position="461"/>
        <end position="482"/>
    </location>
</feature>
<dbReference type="EMBL" id="CP115920">
    <property type="protein sequence ID" value="XCD14610.1"/>
    <property type="molecule type" value="Genomic_DNA"/>
</dbReference>
<dbReference type="InterPro" id="IPR032523">
    <property type="entry name" value="CcmF_C"/>
</dbReference>
<evidence type="ECO:0000256" key="9">
    <source>
        <dbReference type="ARBA" id="ARBA00037230"/>
    </source>
</evidence>
<feature type="transmembrane region" description="Helical" evidence="10">
    <location>
        <begin position="428"/>
        <end position="449"/>
    </location>
</feature>
<feature type="domain" description="Cytochrome c assembly protein" evidence="11">
    <location>
        <begin position="92"/>
        <end position="299"/>
    </location>
</feature>
<evidence type="ECO:0000256" key="1">
    <source>
        <dbReference type="ARBA" id="ARBA00004429"/>
    </source>
</evidence>
<evidence type="ECO:0000256" key="7">
    <source>
        <dbReference type="ARBA" id="ARBA00022989"/>
    </source>
</evidence>
<feature type="transmembrane region" description="Helical" evidence="10">
    <location>
        <begin position="99"/>
        <end position="116"/>
    </location>
</feature>
<feature type="transmembrane region" description="Helical" evidence="10">
    <location>
        <begin position="6"/>
        <end position="29"/>
    </location>
</feature>
<feature type="transmembrane region" description="Helical" evidence="10">
    <location>
        <begin position="128"/>
        <end position="148"/>
    </location>
</feature>
<evidence type="ECO:0000256" key="10">
    <source>
        <dbReference type="SAM" id="Phobius"/>
    </source>
</evidence>
<dbReference type="Pfam" id="PF16327">
    <property type="entry name" value="CcmF_C"/>
    <property type="match status" value="1"/>
</dbReference>
<organism evidence="13">
    <name type="scientific">Vibrio chaetopteri</name>
    <dbReference type="NCBI Taxonomy" id="3016528"/>
    <lineage>
        <taxon>Bacteria</taxon>
        <taxon>Pseudomonadati</taxon>
        <taxon>Pseudomonadota</taxon>
        <taxon>Gammaproteobacteria</taxon>
        <taxon>Vibrionales</taxon>
        <taxon>Vibrionaceae</taxon>
        <taxon>Vibrio</taxon>
    </lineage>
</organism>
<dbReference type="NCBIfam" id="NF007691">
    <property type="entry name" value="PRK10369.1"/>
    <property type="match status" value="1"/>
</dbReference>
<dbReference type="GO" id="GO:0020037">
    <property type="term" value="F:heme binding"/>
    <property type="evidence" value="ECO:0007669"/>
    <property type="project" value="InterPro"/>
</dbReference>
<proteinExistence type="inferred from homology"/>